<evidence type="ECO:0000313" key="2">
    <source>
        <dbReference type="Proteomes" id="UP000276133"/>
    </source>
</evidence>
<proteinExistence type="predicted"/>
<protein>
    <submittedName>
        <fullName evidence="1">Uncharacterized protein</fullName>
    </submittedName>
</protein>
<comment type="caution">
    <text evidence="1">The sequence shown here is derived from an EMBL/GenBank/DDBJ whole genome shotgun (WGS) entry which is preliminary data.</text>
</comment>
<accession>A0A3M7SHD3</accession>
<dbReference type="AlphaFoldDB" id="A0A3M7SHD3"/>
<reference evidence="1 2" key="1">
    <citation type="journal article" date="2018" name="Sci. Rep.">
        <title>Genomic signatures of local adaptation to the degree of environmental predictability in rotifers.</title>
        <authorList>
            <person name="Franch-Gras L."/>
            <person name="Hahn C."/>
            <person name="Garcia-Roger E.M."/>
            <person name="Carmona M.J."/>
            <person name="Serra M."/>
            <person name="Gomez A."/>
        </authorList>
    </citation>
    <scope>NUCLEOTIDE SEQUENCE [LARGE SCALE GENOMIC DNA]</scope>
    <source>
        <strain evidence="1">HYR1</strain>
    </source>
</reference>
<dbReference type="EMBL" id="REGN01001370">
    <property type="protein sequence ID" value="RNA35139.1"/>
    <property type="molecule type" value="Genomic_DNA"/>
</dbReference>
<keyword evidence="2" id="KW-1185">Reference proteome</keyword>
<organism evidence="1 2">
    <name type="scientific">Brachionus plicatilis</name>
    <name type="common">Marine rotifer</name>
    <name type="synonym">Brachionus muelleri</name>
    <dbReference type="NCBI Taxonomy" id="10195"/>
    <lineage>
        <taxon>Eukaryota</taxon>
        <taxon>Metazoa</taxon>
        <taxon>Spiralia</taxon>
        <taxon>Gnathifera</taxon>
        <taxon>Rotifera</taxon>
        <taxon>Eurotatoria</taxon>
        <taxon>Monogononta</taxon>
        <taxon>Pseudotrocha</taxon>
        <taxon>Ploima</taxon>
        <taxon>Brachionidae</taxon>
        <taxon>Brachionus</taxon>
    </lineage>
</organism>
<gene>
    <name evidence="1" type="ORF">BpHYR1_024206</name>
</gene>
<name>A0A3M7SHD3_BRAPC</name>
<dbReference type="Proteomes" id="UP000276133">
    <property type="component" value="Unassembled WGS sequence"/>
</dbReference>
<sequence>MRNLNYCINICYDACFIKILLLNFYDIKVRQNEKSHEKMDQKFLRFSRESSFIFSNEISHESKIFLSKKKNENETWVSKLVEIPLKYIKNPVVPKAKAVFLSENNYFCNTNVNNSRYKLRLEN</sequence>
<evidence type="ECO:0000313" key="1">
    <source>
        <dbReference type="EMBL" id="RNA35139.1"/>
    </source>
</evidence>